<dbReference type="PANTHER" id="PTHR47894">
    <property type="entry name" value="HTH-TYPE TRANSCRIPTIONAL REGULATOR GADX"/>
    <property type="match status" value="1"/>
</dbReference>
<evidence type="ECO:0000256" key="1">
    <source>
        <dbReference type="ARBA" id="ARBA00023015"/>
    </source>
</evidence>
<dbReference type="GO" id="GO:0003700">
    <property type="term" value="F:DNA-binding transcription factor activity"/>
    <property type="evidence" value="ECO:0007669"/>
    <property type="project" value="InterPro"/>
</dbReference>
<dbReference type="EMBL" id="AP012547">
    <property type="protein sequence ID" value="BAO28434.1"/>
    <property type="molecule type" value="Genomic_DNA"/>
</dbReference>
<protein>
    <submittedName>
        <fullName evidence="5">DNA-binding domain-containing protein</fullName>
    </submittedName>
</protein>
<dbReference type="Gene3D" id="1.10.10.60">
    <property type="entry name" value="Homeodomain-like"/>
    <property type="match status" value="1"/>
</dbReference>
<dbReference type="HOGENOM" id="CLU_047522_0_1_4"/>
<dbReference type="Proteomes" id="UP000031637">
    <property type="component" value="Chromosome"/>
</dbReference>
<dbReference type="AlphaFoldDB" id="W0SB54"/>
<evidence type="ECO:0000259" key="4">
    <source>
        <dbReference type="PROSITE" id="PS01124"/>
    </source>
</evidence>
<dbReference type="Pfam" id="PF12625">
    <property type="entry name" value="Arabinose_bd"/>
    <property type="match status" value="1"/>
</dbReference>
<dbReference type="InterPro" id="IPR009057">
    <property type="entry name" value="Homeodomain-like_sf"/>
</dbReference>
<dbReference type="InterPro" id="IPR018060">
    <property type="entry name" value="HTH_AraC"/>
</dbReference>
<dbReference type="PROSITE" id="PS01124">
    <property type="entry name" value="HTH_ARAC_FAMILY_2"/>
    <property type="match status" value="1"/>
</dbReference>
<organism evidence="5 6">
    <name type="scientific">Sulfuritalea hydrogenivorans sk43H</name>
    <dbReference type="NCBI Taxonomy" id="1223802"/>
    <lineage>
        <taxon>Bacteria</taxon>
        <taxon>Pseudomonadati</taxon>
        <taxon>Pseudomonadota</taxon>
        <taxon>Betaproteobacteria</taxon>
        <taxon>Nitrosomonadales</taxon>
        <taxon>Sterolibacteriaceae</taxon>
        <taxon>Sulfuritalea</taxon>
    </lineage>
</organism>
<sequence length="353" mass="39357">MTSQTHQARKSAGSPSTVAIGFVSGILSGVSRAGLVPETLLEHAEIATHLLHDRTARIPVARYAALYRLINERLDDEGFALFSRPLHRGSFEFLCRAAISATTLEEALERIARFLHVVLDDLDVEVEKSGRAAVIVISEEQALPVGPAGRVFAYEWLLRMIHGLAAWLVAHPLPLDEVSFPYPPPLHAADYELVFAPRYTFDAPRLEARFPAGWLALPVRRDEAALRVFLADAPASITTLYRRDRALALRVREHLRAALPEQPALPAIARRLFLSPRTLHRRLEDEGTSFRAIKDSLRRDLAIDWLTKTARPLSRIGADLGFADAAAFYRAFTGWTGSGPREYRKRFGRTATT</sequence>
<keyword evidence="2 5" id="KW-0238">DNA-binding</keyword>
<dbReference type="KEGG" id="shd:SUTH_00620"/>
<keyword evidence="6" id="KW-1185">Reference proteome</keyword>
<dbReference type="OrthoDB" id="6506763at2"/>
<accession>W0SB54</accession>
<evidence type="ECO:0000256" key="2">
    <source>
        <dbReference type="ARBA" id="ARBA00023125"/>
    </source>
</evidence>
<keyword evidence="3" id="KW-0804">Transcription</keyword>
<dbReference type="Pfam" id="PF12833">
    <property type="entry name" value="HTH_18"/>
    <property type="match status" value="1"/>
</dbReference>
<evidence type="ECO:0000313" key="5">
    <source>
        <dbReference type="EMBL" id="BAO28434.1"/>
    </source>
</evidence>
<evidence type="ECO:0000256" key="3">
    <source>
        <dbReference type="ARBA" id="ARBA00023163"/>
    </source>
</evidence>
<dbReference type="InterPro" id="IPR032687">
    <property type="entry name" value="AraC-type_N"/>
</dbReference>
<dbReference type="SUPFAM" id="SSF46689">
    <property type="entry name" value="Homeodomain-like"/>
    <property type="match status" value="1"/>
</dbReference>
<dbReference type="STRING" id="1223802.SUTH_00620"/>
<dbReference type="SMART" id="SM00342">
    <property type="entry name" value="HTH_ARAC"/>
    <property type="match status" value="1"/>
</dbReference>
<keyword evidence="1" id="KW-0805">Transcription regulation</keyword>
<proteinExistence type="predicted"/>
<dbReference type="PANTHER" id="PTHR47894:SF1">
    <property type="entry name" value="HTH-TYPE TRANSCRIPTIONAL REGULATOR VQSM"/>
    <property type="match status" value="1"/>
</dbReference>
<dbReference type="GO" id="GO:0000976">
    <property type="term" value="F:transcription cis-regulatory region binding"/>
    <property type="evidence" value="ECO:0007669"/>
    <property type="project" value="TreeGrafter"/>
</dbReference>
<dbReference type="GO" id="GO:0005829">
    <property type="term" value="C:cytosol"/>
    <property type="evidence" value="ECO:0007669"/>
    <property type="project" value="TreeGrafter"/>
</dbReference>
<feature type="domain" description="HTH araC/xylS-type" evidence="4">
    <location>
        <begin position="249"/>
        <end position="346"/>
    </location>
</feature>
<gene>
    <name evidence="5" type="ORF">SUTH_00620</name>
</gene>
<dbReference type="RefSeq" id="WP_052473154.1">
    <property type="nucleotide sequence ID" value="NZ_AP012547.1"/>
</dbReference>
<name>W0SB54_9PROT</name>
<reference evidence="5 6" key="1">
    <citation type="journal article" date="2014" name="Syst. Appl. Microbiol.">
        <title>Complete genomes of freshwater sulfur oxidizers Sulfuricella denitrificans skB26 and Sulfuritalea hydrogenivorans sk43H: genetic insights into the sulfur oxidation pathway of betaproteobacteria.</title>
        <authorList>
            <person name="Watanabe T."/>
            <person name="Kojima H."/>
            <person name="Fukui M."/>
        </authorList>
    </citation>
    <scope>NUCLEOTIDE SEQUENCE [LARGE SCALE GENOMIC DNA]</scope>
    <source>
        <strain evidence="5">DSM22779</strain>
    </source>
</reference>
<evidence type="ECO:0000313" key="6">
    <source>
        <dbReference type="Proteomes" id="UP000031637"/>
    </source>
</evidence>